<dbReference type="GO" id="GO:0015174">
    <property type="term" value="F:basic amino acid transmembrane transporter activity"/>
    <property type="evidence" value="ECO:0007669"/>
    <property type="project" value="TreeGrafter"/>
</dbReference>
<accession>A0A0G4ITX7</accession>
<evidence type="ECO:0000313" key="9">
    <source>
        <dbReference type="Proteomes" id="UP000290189"/>
    </source>
</evidence>
<dbReference type="FunFam" id="1.20.1280.290:FF:000009">
    <property type="entry name" value="PQ loop repeat family protein"/>
    <property type="match status" value="1"/>
</dbReference>
<dbReference type="InterPro" id="IPR006603">
    <property type="entry name" value="PQ-loop_rpt"/>
</dbReference>
<gene>
    <name evidence="6" type="ORF">PBRA_006902</name>
    <name evidence="7" type="ORF">PLBR_LOCUS7800</name>
</gene>
<proteinExistence type="predicted"/>
<evidence type="ECO:0000313" key="6">
    <source>
        <dbReference type="EMBL" id="CEO98788.1"/>
    </source>
</evidence>
<feature type="transmembrane region" description="Helical" evidence="5">
    <location>
        <begin position="180"/>
        <end position="202"/>
    </location>
</feature>
<dbReference type="Proteomes" id="UP000039324">
    <property type="component" value="Unassembled WGS sequence"/>
</dbReference>
<feature type="transmembrane region" description="Helical" evidence="5">
    <location>
        <begin position="264"/>
        <end position="282"/>
    </location>
</feature>
<keyword evidence="8" id="KW-1185">Reference proteome</keyword>
<evidence type="ECO:0000256" key="1">
    <source>
        <dbReference type="ARBA" id="ARBA00004141"/>
    </source>
</evidence>
<sequence>MAWCECEPIYKNGYRYSQFMGTVFGECVYTPLEYVPSMLGVLSILAWMTAGLPQYWRNYRNKHCESLSAAFIVVRAVADISNFISSVLLQQPLTMVVLGGYFLFDDAVMLSQMYYYNRVYPKRYGARTSATRKAAVALFGVALFTTGTLSSFTSTTVPSSGASRTLLQDNKMLCVPEENLAFWVTTTGTVLAWLGNALFFFARIPQVVKNYQEKRCDDLSPAMFMLFVAANTTYGLRIIVDAVIEQAAPVVTDNFWAEFCVKKLPYLLGSIGTLAFDVLIIVQSRMYRQSK</sequence>
<keyword evidence="7" id="KW-0496">Mitochondrion</keyword>
<evidence type="ECO:0000313" key="8">
    <source>
        <dbReference type="Proteomes" id="UP000039324"/>
    </source>
</evidence>
<reference evidence="6 8" key="1">
    <citation type="submission" date="2015-02" db="EMBL/GenBank/DDBJ databases">
        <authorList>
            <person name="Chooi Y.-H."/>
        </authorList>
    </citation>
    <scope>NUCLEOTIDE SEQUENCE [LARGE SCALE GENOMIC DNA]</scope>
    <source>
        <strain evidence="6">E3</strain>
    </source>
</reference>
<evidence type="ECO:0000313" key="7">
    <source>
        <dbReference type="EMBL" id="SPR00585.1"/>
    </source>
</evidence>
<dbReference type="PANTHER" id="PTHR16201:SF34">
    <property type="entry name" value="LYSOSOMAL AMINO ACID TRANSPORTER 1"/>
    <property type="match status" value="1"/>
</dbReference>
<keyword evidence="2 5" id="KW-0812">Transmembrane</keyword>
<feature type="transmembrane region" description="Helical" evidence="5">
    <location>
        <begin position="95"/>
        <end position="115"/>
    </location>
</feature>
<dbReference type="EMBL" id="OVEO01000014">
    <property type="protein sequence ID" value="SPR00585.1"/>
    <property type="molecule type" value="Genomic_DNA"/>
</dbReference>
<keyword evidence="3 5" id="KW-1133">Transmembrane helix</keyword>
<dbReference type="OrthoDB" id="8048523at2759"/>
<dbReference type="PANTHER" id="PTHR16201">
    <property type="entry name" value="SEVEN TRANSMEMBRANE PROTEIN 1-RELATED"/>
    <property type="match status" value="1"/>
</dbReference>
<dbReference type="Gene3D" id="1.20.1280.290">
    <property type="match status" value="2"/>
</dbReference>
<geneLocation type="mitochondrion" evidence="7"/>
<dbReference type="EMBL" id="CDSF01000087">
    <property type="protein sequence ID" value="CEO98788.1"/>
    <property type="molecule type" value="Genomic_DNA"/>
</dbReference>
<dbReference type="GO" id="GO:0098852">
    <property type="term" value="C:lytic vacuole membrane"/>
    <property type="evidence" value="ECO:0007669"/>
    <property type="project" value="UniProtKB-ARBA"/>
</dbReference>
<feature type="transmembrane region" description="Helical" evidence="5">
    <location>
        <begin position="67"/>
        <end position="89"/>
    </location>
</feature>
<dbReference type="AlphaFoldDB" id="A0A0G4ITX7"/>
<comment type="subcellular location">
    <subcellularLocation>
        <location evidence="1">Membrane</location>
        <topology evidence="1">Multi-pass membrane protein</topology>
    </subcellularLocation>
</comment>
<reference evidence="7 9" key="2">
    <citation type="submission" date="2018-03" db="EMBL/GenBank/DDBJ databases">
        <authorList>
            <person name="Fogelqvist J."/>
        </authorList>
    </citation>
    <scope>NUCLEOTIDE SEQUENCE [LARGE SCALE GENOMIC DNA]</scope>
</reference>
<keyword evidence="4 5" id="KW-0472">Membrane</keyword>
<dbReference type="OMA" id="NDRLEWI"/>
<dbReference type="SMART" id="SM00679">
    <property type="entry name" value="CTNS"/>
    <property type="match status" value="2"/>
</dbReference>
<protein>
    <submittedName>
        <fullName evidence="6">Uncharacterized protein</fullName>
    </submittedName>
</protein>
<evidence type="ECO:0000256" key="2">
    <source>
        <dbReference type="ARBA" id="ARBA00022692"/>
    </source>
</evidence>
<dbReference type="Pfam" id="PF04193">
    <property type="entry name" value="PQ-loop"/>
    <property type="match status" value="2"/>
</dbReference>
<feature type="transmembrane region" description="Helical" evidence="5">
    <location>
        <begin position="136"/>
        <end position="160"/>
    </location>
</feature>
<dbReference type="Proteomes" id="UP000290189">
    <property type="component" value="Unassembled WGS sequence"/>
</dbReference>
<evidence type="ECO:0000256" key="3">
    <source>
        <dbReference type="ARBA" id="ARBA00022989"/>
    </source>
</evidence>
<organism evidence="6 8">
    <name type="scientific">Plasmodiophora brassicae</name>
    <name type="common">Clubroot disease agent</name>
    <dbReference type="NCBI Taxonomy" id="37360"/>
    <lineage>
        <taxon>Eukaryota</taxon>
        <taxon>Sar</taxon>
        <taxon>Rhizaria</taxon>
        <taxon>Endomyxa</taxon>
        <taxon>Phytomyxea</taxon>
        <taxon>Plasmodiophorida</taxon>
        <taxon>Plasmodiophoridae</taxon>
        <taxon>Plasmodiophora</taxon>
    </lineage>
</organism>
<name>A0A0G4ITX7_PLABS</name>
<evidence type="ECO:0000256" key="4">
    <source>
        <dbReference type="ARBA" id="ARBA00023136"/>
    </source>
</evidence>
<evidence type="ECO:0000256" key="5">
    <source>
        <dbReference type="SAM" id="Phobius"/>
    </source>
</evidence>
<feature type="transmembrane region" description="Helical" evidence="5">
    <location>
        <begin position="223"/>
        <end position="244"/>
    </location>
</feature>
<dbReference type="STRING" id="37360.A0A0G4ITX7"/>
<dbReference type="InterPro" id="IPR051415">
    <property type="entry name" value="LAAT-1"/>
</dbReference>